<evidence type="ECO:0000313" key="2">
    <source>
        <dbReference type="EMBL" id="SER54161.1"/>
    </source>
</evidence>
<evidence type="ECO:0008006" key="4">
    <source>
        <dbReference type="Google" id="ProtNLM"/>
    </source>
</evidence>
<accession>A0A1H9Q126</accession>
<dbReference type="OrthoDB" id="4570726at2"/>
<dbReference type="RefSeq" id="WP_092649499.1">
    <property type="nucleotide sequence ID" value="NZ_FOHA01000001.1"/>
</dbReference>
<dbReference type="InterPro" id="IPR016787">
    <property type="entry name" value="UCP021328"/>
</dbReference>
<evidence type="ECO:0000256" key="1">
    <source>
        <dbReference type="SAM" id="MobiDB-lite"/>
    </source>
</evidence>
<evidence type="ECO:0000313" key="3">
    <source>
        <dbReference type="Proteomes" id="UP000198948"/>
    </source>
</evidence>
<dbReference type="AlphaFoldDB" id="A0A1H9Q126"/>
<dbReference type="Proteomes" id="UP000198948">
    <property type="component" value="Unassembled WGS sequence"/>
</dbReference>
<reference evidence="2 3" key="1">
    <citation type="submission" date="2016-10" db="EMBL/GenBank/DDBJ databases">
        <authorList>
            <person name="de Groot N.N."/>
        </authorList>
    </citation>
    <scope>NUCLEOTIDE SEQUENCE [LARGE SCALE GENOMIC DNA]</scope>
    <source>
        <strain evidence="2 3">DSM 13760</strain>
    </source>
</reference>
<sequence>MKLTIYFDGSYWCGLIEYEGVEGDYRACKYLFGAEPKTSEVEAFIANQMDYIIYLNDQKLKKSSNKISVKKEKKKNPKKMQREINRQKKKPILSTKAQQSMKEAQEQFKLIKRKNSKERKEQMKREQFLLKQEKNFRKKEVIKL</sequence>
<name>A0A1H9Q126_9LACT</name>
<dbReference type="EMBL" id="FOHA01000001">
    <property type="protein sequence ID" value="SER54161.1"/>
    <property type="molecule type" value="Genomic_DNA"/>
</dbReference>
<organism evidence="2 3">
    <name type="scientific">Isobaculum melis</name>
    <dbReference type="NCBI Taxonomy" id="142588"/>
    <lineage>
        <taxon>Bacteria</taxon>
        <taxon>Bacillati</taxon>
        <taxon>Bacillota</taxon>
        <taxon>Bacilli</taxon>
        <taxon>Lactobacillales</taxon>
        <taxon>Carnobacteriaceae</taxon>
        <taxon>Isobaculum</taxon>
    </lineage>
</organism>
<proteinExistence type="predicted"/>
<gene>
    <name evidence="2" type="ORF">SAMN04488559_101285</name>
</gene>
<feature type="region of interest" description="Disordered" evidence="1">
    <location>
        <begin position="67"/>
        <end position="100"/>
    </location>
</feature>
<protein>
    <recommendedName>
        <fullName evidence="4">DUF2992 family protein</fullName>
    </recommendedName>
</protein>
<dbReference type="STRING" id="142588.SAMN04488559_101285"/>
<dbReference type="PIRSF" id="PIRSF021328">
    <property type="entry name" value="UCP021328"/>
    <property type="match status" value="1"/>
</dbReference>
<keyword evidence="3" id="KW-1185">Reference proteome</keyword>
<dbReference type="Pfam" id="PF11208">
    <property type="entry name" value="DUF2992"/>
    <property type="match status" value="1"/>
</dbReference>